<dbReference type="GO" id="GO:0006412">
    <property type="term" value="P:translation"/>
    <property type="evidence" value="ECO:0007669"/>
    <property type="project" value="InterPro"/>
</dbReference>
<keyword evidence="3" id="KW-0809">Transit peptide</keyword>
<evidence type="ECO:0000256" key="5">
    <source>
        <dbReference type="ARBA" id="ARBA00023128"/>
    </source>
</evidence>
<dbReference type="Pfam" id="PF01632">
    <property type="entry name" value="Ribosomal_L35p"/>
    <property type="match status" value="1"/>
</dbReference>
<evidence type="ECO:0000256" key="3">
    <source>
        <dbReference type="ARBA" id="ARBA00022946"/>
    </source>
</evidence>
<dbReference type="EMBL" id="JRES01000142">
    <property type="protein sequence ID" value="KNC33871.1"/>
    <property type="molecule type" value="Genomic_DNA"/>
</dbReference>
<dbReference type="GO" id="GO:0005739">
    <property type="term" value="C:mitochondrion"/>
    <property type="evidence" value="ECO:0007669"/>
    <property type="project" value="UniProtKB-SubCell"/>
</dbReference>
<dbReference type="InterPro" id="IPR021137">
    <property type="entry name" value="Ribosomal_bL35-like"/>
</dbReference>
<keyword evidence="4 9" id="KW-0689">Ribosomal protein</keyword>
<evidence type="ECO:0000256" key="6">
    <source>
        <dbReference type="ARBA" id="ARBA00023274"/>
    </source>
</evidence>
<name>A0A0L0CNP2_LUCCU</name>
<keyword evidence="6" id="KW-0687">Ribonucleoprotein</keyword>
<dbReference type="Proteomes" id="UP000037069">
    <property type="component" value="Unassembled WGS sequence"/>
</dbReference>
<evidence type="ECO:0000256" key="4">
    <source>
        <dbReference type="ARBA" id="ARBA00022980"/>
    </source>
</evidence>
<evidence type="ECO:0000256" key="2">
    <source>
        <dbReference type="ARBA" id="ARBA00006598"/>
    </source>
</evidence>
<dbReference type="GO" id="GO:0003735">
    <property type="term" value="F:structural constituent of ribosome"/>
    <property type="evidence" value="ECO:0007669"/>
    <property type="project" value="InterPro"/>
</dbReference>
<evidence type="ECO:0000256" key="7">
    <source>
        <dbReference type="ARBA" id="ARBA00035273"/>
    </source>
</evidence>
<reference evidence="9 10" key="1">
    <citation type="journal article" date="2015" name="Nat. Commun.">
        <title>Lucilia cuprina genome unlocks parasitic fly biology to underpin future interventions.</title>
        <authorList>
            <person name="Anstead C.A."/>
            <person name="Korhonen P.K."/>
            <person name="Young N.D."/>
            <person name="Hall R.S."/>
            <person name="Jex A.R."/>
            <person name="Murali S.C."/>
            <person name="Hughes D.S."/>
            <person name="Lee S.F."/>
            <person name="Perry T."/>
            <person name="Stroehlein A.J."/>
            <person name="Ansell B.R."/>
            <person name="Breugelmans B."/>
            <person name="Hofmann A."/>
            <person name="Qu J."/>
            <person name="Dugan S."/>
            <person name="Lee S.L."/>
            <person name="Chao H."/>
            <person name="Dinh H."/>
            <person name="Han Y."/>
            <person name="Doddapaneni H.V."/>
            <person name="Worley K.C."/>
            <person name="Muzny D.M."/>
            <person name="Ioannidis P."/>
            <person name="Waterhouse R.M."/>
            <person name="Zdobnov E.M."/>
            <person name="James P.J."/>
            <person name="Bagnall N.H."/>
            <person name="Kotze A.C."/>
            <person name="Gibbs R.A."/>
            <person name="Richards S."/>
            <person name="Batterham P."/>
            <person name="Gasser R.B."/>
        </authorList>
    </citation>
    <scope>NUCLEOTIDE SEQUENCE [LARGE SCALE GENOMIC DNA]</scope>
    <source>
        <strain evidence="9 10">LS</strain>
        <tissue evidence="9">Full body</tissue>
    </source>
</reference>
<dbReference type="AlphaFoldDB" id="A0A0L0CNP2"/>
<organism evidence="9 10">
    <name type="scientific">Lucilia cuprina</name>
    <name type="common">Green bottle fly</name>
    <name type="synonym">Australian sheep blowfly</name>
    <dbReference type="NCBI Taxonomy" id="7375"/>
    <lineage>
        <taxon>Eukaryota</taxon>
        <taxon>Metazoa</taxon>
        <taxon>Ecdysozoa</taxon>
        <taxon>Arthropoda</taxon>
        <taxon>Hexapoda</taxon>
        <taxon>Insecta</taxon>
        <taxon>Pterygota</taxon>
        <taxon>Neoptera</taxon>
        <taxon>Endopterygota</taxon>
        <taxon>Diptera</taxon>
        <taxon>Brachycera</taxon>
        <taxon>Muscomorpha</taxon>
        <taxon>Oestroidea</taxon>
        <taxon>Calliphoridae</taxon>
        <taxon>Luciliinae</taxon>
        <taxon>Lucilia</taxon>
    </lineage>
</organism>
<dbReference type="GO" id="GO:1990904">
    <property type="term" value="C:ribonucleoprotein complex"/>
    <property type="evidence" value="ECO:0007669"/>
    <property type="project" value="UniProtKB-KW"/>
</dbReference>
<evidence type="ECO:0000313" key="10">
    <source>
        <dbReference type="Proteomes" id="UP000037069"/>
    </source>
</evidence>
<dbReference type="PANTHER" id="PTHR15909">
    <property type="entry name" value="39S RIBOSOMAL PROTEIN L35, MITOCHONDRIAL"/>
    <property type="match status" value="1"/>
</dbReference>
<gene>
    <name evidence="9" type="ORF">FF38_13670</name>
</gene>
<sequence length="181" mass="20723">MLRTLIGSALKSASYAATNVLSTSAMRSSVAAAPLQKALFSSLQTATNCTIPKLYAPVAINNNLLQQATTIQLQTSRDLTKFSLNKGKRKSVKAVIKRFRRLDWGGWVRTHTGRHKKMFKKSAALKRRLRQHIFTNSTQSWLLDSMVGKFWRRPKNWIDDPYAPYNRRDEFFATKKKSFKV</sequence>
<dbReference type="STRING" id="7375.A0A0L0CNP2"/>
<comment type="subcellular location">
    <subcellularLocation>
        <location evidence="1">Mitochondrion</location>
    </subcellularLocation>
</comment>
<proteinExistence type="inferred from homology"/>
<dbReference type="GO" id="GO:0005840">
    <property type="term" value="C:ribosome"/>
    <property type="evidence" value="ECO:0007669"/>
    <property type="project" value="UniProtKB-KW"/>
</dbReference>
<dbReference type="InterPro" id="IPR019338">
    <property type="entry name" value="Ribosomal_bL35m"/>
</dbReference>
<dbReference type="SUPFAM" id="SSF143034">
    <property type="entry name" value="L35p-like"/>
    <property type="match status" value="1"/>
</dbReference>
<dbReference type="InterPro" id="IPR037229">
    <property type="entry name" value="Ribosomal_bL35_sf"/>
</dbReference>
<comment type="caution">
    <text evidence="9">The sequence shown here is derived from an EMBL/GenBank/DDBJ whole genome shotgun (WGS) entry which is preliminary data.</text>
</comment>
<comment type="similarity">
    <text evidence="2">Belongs to the bacterial ribosomal protein bL35 family.</text>
</comment>
<evidence type="ECO:0000313" key="9">
    <source>
        <dbReference type="EMBL" id="KNC33871.1"/>
    </source>
</evidence>
<keyword evidence="10" id="KW-1185">Reference proteome</keyword>
<keyword evidence="5" id="KW-0496">Mitochondrion</keyword>
<evidence type="ECO:0000256" key="8">
    <source>
        <dbReference type="ARBA" id="ARBA00035418"/>
    </source>
</evidence>
<dbReference type="OrthoDB" id="5847109at2759"/>
<dbReference type="PANTHER" id="PTHR15909:SF0">
    <property type="entry name" value="LARGE RIBOSOMAL SUBUNIT PROTEIN BL35M"/>
    <property type="match status" value="1"/>
</dbReference>
<evidence type="ECO:0000256" key="1">
    <source>
        <dbReference type="ARBA" id="ARBA00004173"/>
    </source>
</evidence>
<accession>A0A0L0CNP2</accession>
<protein>
    <recommendedName>
        <fullName evidence="7">Large ribosomal subunit protein bL35m</fullName>
    </recommendedName>
    <alternativeName>
        <fullName evidence="8">39S ribosomal protein L35, mitochondrial</fullName>
    </alternativeName>
</protein>